<keyword evidence="2" id="KW-1185">Reference proteome</keyword>
<dbReference type="EMBL" id="QNQU01000004">
    <property type="protein sequence ID" value="RBQ10112.1"/>
    <property type="molecule type" value="Genomic_DNA"/>
</dbReference>
<accession>A0A366LAF7</accession>
<reference evidence="1 2" key="1">
    <citation type="submission" date="2018-07" db="EMBL/GenBank/DDBJ databases">
        <title>A draft genome of a endophytic bacteria, a new species of Pedobacter.</title>
        <authorList>
            <person name="Zhang Z.D."/>
            <person name="Chen Z.J."/>
        </authorList>
    </citation>
    <scope>NUCLEOTIDE SEQUENCE [LARGE SCALE GENOMIC DNA]</scope>
    <source>
        <strain evidence="1 2">RS10</strain>
    </source>
</reference>
<gene>
    <name evidence="1" type="ORF">DRW42_06680</name>
</gene>
<evidence type="ECO:0000313" key="2">
    <source>
        <dbReference type="Proteomes" id="UP000252081"/>
    </source>
</evidence>
<evidence type="ECO:0000313" key="1">
    <source>
        <dbReference type="EMBL" id="RBQ10112.1"/>
    </source>
</evidence>
<organism evidence="1 2">
    <name type="scientific">Pedobacter miscanthi</name>
    <dbReference type="NCBI Taxonomy" id="2259170"/>
    <lineage>
        <taxon>Bacteria</taxon>
        <taxon>Pseudomonadati</taxon>
        <taxon>Bacteroidota</taxon>
        <taxon>Sphingobacteriia</taxon>
        <taxon>Sphingobacteriales</taxon>
        <taxon>Sphingobacteriaceae</taxon>
        <taxon>Pedobacter</taxon>
    </lineage>
</organism>
<sequence length="76" mass="8869">MPKCIALIGAGIPIFHRDKAESRSTDKKSERPCASKKIQTFILYIYFFWKAVEAFHRLISSCSTFCNEKWHPFDQV</sequence>
<comment type="caution">
    <text evidence="1">The sequence shown here is derived from an EMBL/GenBank/DDBJ whole genome shotgun (WGS) entry which is preliminary data.</text>
</comment>
<dbReference type="Proteomes" id="UP000252081">
    <property type="component" value="Unassembled WGS sequence"/>
</dbReference>
<protein>
    <submittedName>
        <fullName evidence="1">Uncharacterized protein</fullName>
    </submittedName>
</protein>
<name>A0A366LAF7_9SPHI</name>
<proteinExistence type="predicted"/>
<dbReference type="AlphaFoldDB" id="A0A366LAF7"/>